<dbReference type="OrthoDB" id="4284154at2"/>
<gene>
    <name evidence="1" type="ORF">B5D80_04890</name>
</gene>
<reference evidence="1 2" key="1">
    <citation type="submission" date="2017-03" db="EMBL/GenBank/DDBJ databases">
        <title>Whole genome sequence of Micromonospora wenchangensis, isolated from mangrove soil.</title>
        <authorList>
            <person name="Yang H."/>
        </authorList>
    </citation>
    <scope>NUCLEOTIDE SEQUENCE [LARGE SCALE GENOMIC DNA]</scope>
    <source>
        <strain evidence="1 2">CCTCC AA 2012002</strain>
    </source>
</reference>
<evidence type="ECO:0008006" key="3">
    <source>
        <dbReference type="Google" id="ProtNLM"/>
    </source>
</evidence>
<protein>
    <recommendedName>
        <fullName evidence="3">UDP-N-acetylglucosamine:LPS N-acetylglucosamine transferase</fullName>
    </recommendedName>
</protein>
<dbReference type="Gene3D" id="3.40.50.2000">
    <property type="entry name" value="Glycogen Phosphorylase B"/>
    <property type="match status" value="1"/>
</dbReference>
<dbReference type="SUPFAM" id="SSF53756">
    <property type="entry name" value="UDP-Glycosyltransferase/glycogen phosphorylase"/>
    <property type="match status" value="1"/>
</dbReference>
<comment type="caution">
    <text evidence="1">The sequence shown here is derived from an EMBL/GenBank/DDBJ whole genome shotgun (WGS) entry which is preliminary data.</text>
</comment>
<dbReference type="AlphaFoldDB" id="A0A246RRU1"/>
<name>A0A246RRU1_9ACTN</name>
<keyword evidence="2" id="KW-1185">Reference proteome</keyword>
<evidence type="ECO:0000313" key="1">
    <source>
        <dbReference type="EMBL" id="OWV11065.1"/>
    </source>
</evidence>
<accession>A0A246RRU1</accession>
<dbReference type="EMBL" id="MZMV01000006">
    <property type="protein sequence ID" value="OWV11065.1"/>
    <property type="molecule type" value="Genomic_DNA"/>
</dbReference>
<sequence length="422" mass="45963">MTRSVQVISMRTWGELGNLLAGRTLAATLAAGLDDVDVTVVEAETIFPQFAEAGAAIRELVAARLPADEVRAGYLSLMADFTDRLPDGLDDDPVPAATADRLTAVVEHFARTKPDLVIGTKGVISRLSHAALRVADLPIPVVNYVTNEGLLRLPVHRAPHLPVHLVQFDRARDYLIREHGYRPEQVVPVGRLLAQTQAAQVFEGAAQAGRIGGVDADAMESALAEARTRVLILSNRGGREYLAAVERIAGAHPDAALVFIAYNNPAMAAEAAELLTELKVPAWQTFDRLAQGDYLRYLAWLHAADAPLFISKTGPNSMLEGLYFGIPQLLVRSGLPMEEWVGPFLEEHEVGRGFDRMEDLVDVAVRWVGDPDELPRRRRRAAALARTLLDPERARRRTVAAVAAVLDGGPVRIDEEAPCCPE</sequence>
<proteinExistence type="predicted"/>
<evidence type="ECO:0000313" key="2">
    <source>
        <dbReference type="Proteomes" id="UP000197174"/>
    </source>
</evidence>
<organism evidence="1 2">
    <name type="scientific">Micromonospora wenchangensis</name>
    <dbReference type="NCBI Taxonomy" id="1185415"/>
    <lineage>
        <taxon>Bacteria</taxon>
        <taxon>Bacillati</taxon>
        <taxon>Actinomycetota</taxon>
        <taxon>Actinomycetes</taxon>
        <taxon>Micromonosporales</taxon>
        <taxon>Micromonosporaceae</taxon>
        <taxon>Micromonospora</taxon>
    </lineage>
</organism>
<dbReference type="RefSeq" id="WP_088642553.1">
    <property type="nucleotide sequence ID" value="NZ_MZMV01000006.1"/>
</dbReference>
<dbReference type="Proteomes" id="UP000197174">
    <property type="component" value="Unassembled WGS sequence"/>
</dbReference>